<feature type="region of interest" description="Disordered" evidence="4">
    <location>
        <begin position="1"/>
        <end position="38"/>
    </location>
</feature>
<dbReference type="InterPro" id="IPR036388">
    <property type="entry name" value="WH-like_DNA-bd_sf"/>
</dbReference>
<dbReference type="SMART" id="SM00895">
    <property type="entry name" value="FCD"/>
    <property type="match status" value="1"/>
</dbReference>
<dbReference type="SMART" id="SM00345">
    <property type="entry name" value="HTH_GNTR"/>
    <property type="match status" value="1"/>
</dbReference>
<keyword evidence="3" id="KW-0804">Transcription</keyword>
<dbReference type="AlphaFoldDB" id="A0A3G6J0V0"/>
<feature type="compositionally biased region" description="Low complexity" evidence="4">
    <location>
        <begin position="29"/>
        <end position="38"/>
    </location>
</feature>
<dbReference type="Gene3D" id="1.20.120.530">
    <property type="entry name" value="GntR ligand-binding domain-like"/>
    <property type="match status" value="1"/>
</dbReference>
<dbReference type="PANTHER" id="PTHR43537">
    <property type="entry name" value="TRANSCRIPTIONAL REGULATOR, GNTR FAMILY"/>
    <property type="match status" value="1"/>
</dbReference>
<dbReference type="KEGG" id="cpso:CPPEL_09435"/>
<dbReference type="SUPFAM" id="SSF48008">
    <property type="entry name" value="GntR ligand-binding domain-like"/>
    <property type="match status" value="1"/>
</dbReference>
<dbReference type="Proteomes" id="UP000271426">
    <property type="component" value="Chromosome"/>
</dbReference>
<dbReference type="Gene3D" id="1.10.10.10">
    <property type="entry name" value="Winged helix-like DNA-binding domain superfamily/Winged helix DNA-binding domain"/>
    <property type="match status" value="1"/>
</dbReference>
<evidence type="ECO:0000259" key="5">
    <source>
        <dbReference type="PROSITE" id="PS50949"/>
    </source>
</evidence>
<dbReference type="OrthoDB" id="7989071at2"/>
<evidence type="ECO:0000313" key="6">
    <source>
        <dbReference type="EMBL" id="AZA09990.1"/>
    </source>
</evidence>
<evidence type="ECO:0000256" key="2">
    <source>
        <dbReference type="ARBA" id="ARBA00023125"/>
    </source>
</evidence>
<sequence length="279" mass="30946">MPQNAPREDHSVQGRSPQARTHASKTAAQGHGQIQGQGRVEGYVGTTLPSRNPTVIAIEDLIRDQNLTPGDVLPSEAALCDMLGVSRSSVREAMRTLASLDVVETRHGHGSYVGNMSLAPLVNGMVLRLTLNEELALENLSHVVDMRVALDMANAEELARYYQGKPMEKLRGIVQAMAQRFAEGESFAREDFEFHEELTNHLSNPLMREMSLAFWEIHTRVVPVLGLSDPEDVEDTVKAHAKILDALEAGDPARYRELITEHYGPLRRVIEKKRAQARG</sequence>
<organism evidence="6 7">
    <name type="scientific">Corynebacterium pseudopelargi</name>
    <dbReference type="NCBI Taxonomy" id="2080757"/>
    <lineage>
        <taxon>Bacteria</taxon>
        <taxon>Bacillati</taxon>
        <taxon>Actinomycetota</taxon>
        <taxon>Actinomycetes</taxon>
        <taxon>Mycobacteriales</taxon>
        <taxon>Corynebacteriaceae</taxon>
        <taxon>Corynebacterium</taxon>
    </lineage>
</organism>
<dbReference type="PANTHER" id="PTHR43537:SF5">
    <property type="entry name" value="UXU OPERON TRANSCRIPTIONAL REGULATOR"/>
    <property type="match status" value="1"/>
</dbReference>
<evidence type="ECO:0000256" key="4">
    <source>
        <dbReference type="SAM" id="MobiDB-lite"/>
    </source>
</evidence>
<evidence type="ECO:0000256" key="3">
    <source>
        <dbReference type="ARBA" id="ARBA00023163"/>
    </source>
</evidence>
<name>A0A3G6J0V0_9CORY</name>
<evidence type="ECO:0000313" key="7">
    <source>
        <dbReference type="Proteomes" id="UP000271426"/>
    </source>
</evidence>
<dbReference type="RefSeq" id="WP_123960860.1">
    <property type="nucleotide sequence ID" value="NZ_CP033898.1"/>
</dbReference>
<dbReference type="Pfam" id="PF00392">
    <property type="entry name" value="GntR"/>
    <property type="match status" value="1"/>
</dbReference>
<dbReference type="InterPro" id="IPR000524">
    <property type="entry name" value="Tscrpt_reg_HTH_GntR"/>
</dbReference>
<keyword evidence="7" id="KW-1185">Reference proteome</keyword>
<dbReference type="PRINTS" id="PR00035">
    <property type="entry name" value="HTHGNTR"/>
</dbReference>
<keyword evidence="2" id="KW-0238">DNA-binding</keyword>
<dbReference type="EMBL" id="CP033898">
    <property type="protein sequence ID" value="AZA09990.1"/>
    <property type="molecule type" value="Genomic_DNA"/>
</dbReference>
<dbReference type="InterPro" id="IPR008920">
    <property type="entry name" value="TF_FadR/GntR_C"/>
</dbReference>
<keyword evidence="1" id="KW-0805">Transcription regulation</keyword>
<dbReference type="GO" id="GO:0003677">
    <property type="term" value="F:DNA binding"/>
    <property type="evidence" value="ECO:0007669"/>
    <property type="project" value="UniProtKB-KW"/>
</dbReference>
<evidence type="ECO:0000256" key="1">
    <source>
        <dbReference type="ARBA" id="ARBA00023015"/>
    </source>
</evidence>
<dbReference type="PROSITE" id="PS50949">
    <property type="entry name" value="HTH_GNTR"/>
    <property type="match status" value="1"/>
</dbReference>
<dbReference type="InterPro" id="IPR036390">
    <property type="entry name" value="WH_DNA-bd_sf"/>
</dbReference>
<feature type="domain" description="HTH gntR-type" evidence="5">
    <location>
        <begin position="48"/>
        <end position="116"/>
    </location>
</feature>
<dbReference type="InterPro" id="IPR011711">
    <property type="entry name" value="GntR_C"/>
</dbReference>
<feature type="compositionally biased region" description="Polar residues" evidence="4">
    <location>
        <begin position="13"/>
        <end position="27"/>
    </location>
</feature>
<feature type="compositionally biased region" description="Basic and acidic residues" evidence="4">
    <location>
        <begin position="1"/>
        <end position="12"/>
    </location>
</feature>
<protein>
    <submittedName>
        <fullName evidence="6">HTH-type transcriptional regulator LutR</fullName>
    </submittedName>
</protein>
<proteinExistence type="predicted"/>
<dbReference type="GO" id="GO:0003700">
    <property type="term" value="F:DNA-binding transcription factor activity"/>
    <property type="evidence" value="ECO:0007669"/>
    <property type="project" value="InterPro"/>
</dbReference>
<dbReference type="CDD" id="cd07377">
    <property type="entry name" value="WHTH_GntR"/>
    <property type="match status" value="1"/>
</dbReference>
<dbReference type="SUPFAM" id="SSF46785">
    <property type="entry name" value="Winged helix' DNA-binding domain"/>
    <property type="match status" value="1"/>
</dbReference>
<dbReference type="Pfam" id="PF07729">
    <property type="entry name" value="FCD"/>
    <property type="match status" value="1"/>
</dbReference>
<reference evidence="6 7" key="1">
    <citation type="submission" date="2018-11" db="EMBL/GenBank/DDBJ databases">
        <authorList>
            <person name="Kleinhagauer T."/>
            <person name="Glaeser S.P."/>
            <person name="Spergser J."/>
            <person name="Ruckert C."/>
            <person name="Kaempfer P."/>
            <person name="Busse H.-J."/>
        </authorList>
    </citation>
    <scope>NUCLEOTIDE SEQUENCE [LARGE SCALE GENOMIC DNA]</scope>
    <source>
        <strain evidence="6 7">812CH</strain>
    </source>
</reference>
<gene>
    <name evidence="6" type="primary">lutR</name>
    <name evidence="6" type="ORF">CPPEL_09435</name>
</gene>
<accession>A0A3G6J0V0</accession>